<dbReference type="EMBL" id="CM031838">
    <property type="protein sequence ID" value="KAG6677900.1"/>
    <property type="molecule type" value="Genomic_DNA"/>
</dbReference>
<evidence type="ECO:0000313" key="3">
    <source>
        <dbReference type="EMBL" id="KAG6628950.1"/>
    </source>
</evidence>
<reference evidence="4" key="2">
    <citation type="submission" date="2021-01" db="EMBL/GenBank/DDBJ databases">
        <authorList>
            <person name="Lovell J.T."/>
            <person name="Bentley N."/>
            <person name="Bhattarai G."/>
            <person name="Jenkins J.W."/>
            <person name="Sreedasyam A."/>
            <person name="Alarcon Y."/>
            <person name="Bock C."/>
            <person name="Boston L."/>
            <person name="Carlson J."/>
            <person name="Cervantes K."/>
            <person name="Clermont K."/>
            <person name="Krom N."/>
            <person name="Kubenka K."/>
            <person name="Mamidi S."/>
            <person name="Mattison C."/>
            <person name="Monteros M."/>
            <person name="Pisani C."/>
            <person name="Plott C."/>
            <person name="Rajasekar S."/>
            <person name="Rhein H.S."/>
            <person name="Rohla C."/>
            <person name="Song M."/>
            <person name="Hilaire R.S."/>
            <person name="Shu S."/>
            <person name="Wells L."/>
            <person name="Wang X."/>
            <person name="Webber J."/>
            <person name="Heerema R.J."/>
            <person name="Klein P."/>
            <person name="Conner P."/>
            <person name="Grauke L."/>
            <person name="Grimwood J."/>
            <person name="Schmutz J."/>
            <person name="Randall J.J."/>
        </authorList>
    </citation>
    <scope>NUCLEOTIDE SEQUENCE</scope>
    <source>
        <tissue evidence="4">Leaf</tissue>
    </source>
</reference>
<accession>A0A8T1NJG4</accession>
<feature type="compositionally biased region" description="Basic and acidic residues" evidence="1">
    <location>
        <begin position="325"/>
        <end position="336"/>
    </location>
</feature>
<dbReference type="InterPro" id="IPR003340">
    <property type="entry name" value="B3_DNA-bd"/>
</dbReference>
<dbReference type="InterPro" id="IPR044837">
    <property type="entry name" value="REM16-like"/>
</dbReference>
<dbReference type="PANTHER" id="PTHR31391:SF3">
    <property type="entry name" value="B3 DOMAIN-CONTAINING PROTEIN OS05G0481400"/>
    <property type="match status" value="1"/>
</dbReference>
<dbReference type="AlphaFoldDB" id="A0A8T1NJG4"/>
<keyword evidence="5" id="KW-1185">Reference proteome</keyword>
<sequence length="357" mass="40121">MAKGRISNTYEAARNQQVELNKKKFQDLGILKTSKSLAALSNSEKKSKQHSPKPKSKTTCVSEPRRSTRARNPVPSYRDDVGIELLPLRKRSRVSNSWGSYLARPLDEVREASQEERDCAFEAALDLQSKLDSGSPSFVKSMVRSHVYSCFWLGLPSKFCEDHLPKTLLDMVLVDENGVEFDATYIGKRTGLSGGWRAFALDHKLDDGDALVFELFEPTRFKIYIVKAFPVSVQEQSEDITNKEDIPAVQTTSKTGTKRNLQPSRTQPSRKAVVNANDDLAHLQKLQPESETNSEDKSRDENLLKKNGLGSQKIQKKGKSPGSSEIKKHEIVENTDRCASGRTRKKPAPKLLRKKVY</sequence>
<comment type="caution">
    <text evidence="3">The sequence shown here is derived from an EMBL/GenBank/DDBJ whole genome shotgun (WGS) entry which is preliminary data.</text>
</comment>
<evidence type="ECO:0000256" key="1">
    <source>
        <dbReference type="SAM" id="MobiDB-lite"/>
    </source>
</evidence>
<dbReference type="EMBL" id="CM031838">
    <property type="protein sequence ID" value="KAG6677902.1"/>
    <property type="molecule type" value="Genomic_DNA"/>
</dbReference>
<dbReference type="EMBL" id="CM031822">
    <property type="protein sequence ID" value="KAG6628950.1"/>
    <property type="molecule type" value="Genomic_DNA"/>
</dbReference>
<feature type="compositionally biased region" description="Polar residues" evidence="1">
    <location>
        <begin position="249"/>
        <end position="269"/>
    </location>
</feature>
<proteinExistence type="predicted"/>
<feature type="compositionally biased region" description="Basic and acidic residues" evidence="1">
    <location>
        <begin position="294"/>
        <end position="304"/>
    </location>
</feature>
<feature type="domain" description="TF-B3" evidence="2">
    <location>
        <begin position="138"/>
        <end position="229"/>
    </location>
</feature>
<dbReference type="Proteomes" id="UP000811609">
    <property type="component" value="Chromosome 14"/>
</dbReference>
<dbReference type="PROSITE" id="PS50863">
    <property type="entry name" value="B3"/>
    <property type="match status" value="1"/>
</dbReference>
<dbReference type="GO" id="GO:0003677">
    <property type="term" value="F:DNA binding"/>
    <property type="evidence" value="ECO:0007669"/>
    <property type="project" value="InterPro"/>
</dbReference>
<dbReference type="CDD" id="cd10017">
    <property type="entry name" value="B3_DNA"/>
    <property type="match status" value="1"/>
</dbReference>
<dbReference type="EMBL" id="CM031838">
    <property type="protein sequence ID" value="KAG6677901.1"/>
    <property type="molecule type" value="Genomic_DNA"/>
</dbReference>
<dbReference type="Proteomes" id="UP000811246">
    <property type="component" value="Chromosome 14"/>
</dbReference>
<organism evidence="3 5">
    <name type="scientific">Carya illinoinensis</name>
    <name type="common">Pecan</name>
    <dbReference type="NCBI Taxonomy" id="32201"/>
    <lineage>
        <taxon>Eukaryota</taxon>
        <taxon>Viridiplantae</taxon>
        <taxon>Streptophyta</taxon>
        <taxon>Embryophyta</taxon>
        <taxon>Tracheophyta</taxon>
        <taxon>Spermatophyta</taxon>
        <taxon>Magnoliopsida</taxon>
        <taxon>eudicotyledons</taxon>
        <taxon>Gunneridae</taxon>
        <taxon>Pentapetalae</taxon>
        <taxon>rosids</taxon>
        <taxon>fabids</taxon>
        <taxon>Fagales</taxon>
        <taxon>Juglandaceae</taxon>
        <taxon>Carya</taxon>
    </lineage>
</organism>
<evidence type="ECO:0000313" key="4">
    <source>
        <dbReference type="EMBL" id="KAG6677900.1"/>
    </source>
</evidence>
<feature type="region of interest" description="Disordered" evidence="1">
    <location>
        <begin position="283"/>
        <end position="357"/>
    </location>
</feature>
<feature type="region of interest" description="Disordered" evidence="1">
    <location>
        <begin position="237"/>
        <end position="271"/>
    </location>
</feature>
<gene>
    <name evidence="3" type="ORF">CIPAW_14G049000</name>
    <name evidence="4" type="ORF">I3842_14G051500</name>
</gene>
<evidence type="ECO:0000313" key="5">
    <source>
        <dbReference type="Proteomes" id="UP000811609"/>
    </source>
</evidence>
<reference evidence="3" key="1">
    <citation type="submission" date="2020-12" db="EMBL/GenBank/DDBJ databases">
        <title>WGS assembly of Carya illinoinensis cv. Pawnee.</title>
        <authorList>
            <person name="Platts A."/>
            <person name="Shu S."/>
            <person name="Wright S."/>
            <person name="Barry K."/>
            <person name="Edger P."/>
            <person name="Pires J.C."/>
            <person name="Schmutz J."/>
        </authorList>
    </citation>
    <scope>NUCLEOTIDE SEQUENCE</scope>
    <source>
        <tissue evidence="3">Leaf</tissue>
    </source>
</reference>
<evidence type="ECO:0000259" key="2">
    <source>
        <dbReference type="PROSITE" id="PS50863"/>
    </source>
</evidence>
<feature type="compositionally biased region" description="Basic residues" evidence="1">
    <location>
        <begin position="47"/>
        <end position="56"/>
    </location>
</feature>
<dbReference type="PANTHER" id="PTHR31391">
    <property type="entry name" value="B3 DOMAIN-CONTAINING PROTEIN OS11G0197600-RELATED"/>
    <property type="match status" value="1"/>
</dbReference>
<name>A0A8T1NJG4_CARIL</name>
<dbReference type="Pfam" id="PF02362">
    <property type="entry name" value="B3"/>
    <property type="match status" value="1"/>
</dbReference>
<protein>
    <recommendedName>
        <fullName evidence="2">TF-B3 domain-containing protein</fullName>
    </recommendedName>
</protein>
<feature type="region of interest" description="Disordered" evidence="1">
    <location>
        <begin position="37"/>
        <end position="76"/>
    </location>
</feature>
<feature type="compositionally biased region" description="Basic residues" evidence="1">
    <location>
        <begin position="342"/>
        <end position="357"/>
    </location>
</feature>
<dbReference type="SMART" id="SM01019">
    <property type="entry name" value="B3"/>
    <property type="match status" value="1"/>
</dbReference>